<dbReference type="VEuPathDB" id="VectorBase:AMIN009928"/>
<reference evidence="10" key="1">
    <citation type="submission" date="2013-03" db="EMBL/GenBank/DDBJ databases">
        <title>The Genome Sequence of Anopheles minimus MINIMUS1.</title>
        <authorList>
            <consortium name="The Broad Institute Genomics Platform"/>
            <person name="Neafsey D.E."/>
            <person name="Walton C."/>
            <person name="Walker B."/>
            <person name="Young S.K."/>
            <person name="Zeng Q."/>
            <person name="Gargeya S."/>
            <person name="Fitzgerald M."/>
            <person name="Haas B."/>
            <person name="Abouelleil A."/>
            <person name="Allen A.W."/>
            <person name="Alvarado L."/>
            <person name="Arachchi H.M."/>
            <person name="Berlin A.M."/>
            <person name="Chapman S.B."/>
            <person name="Gainer-Dewar J."/>
            <person name="Goldberg J."/>
            <person name="Griggs A."/>
            <person name="Gujja S."/>
            <person name="Hansen M."/>
            <person name="Howarth C."/>
            <person name="Imamovic A."/>
            <person name="Ireland A."/>
            <person name="Larimer J."/>
            <person name="McCowan C."/>
            <person name="Murphy C."/>
            <person name="Pearson M."/>
            <person name="Poon T.W."/>
            <person name="Priest M."/>
            <person name="Roberts A."/>
            <person name="Saif S."/>
            <person name="Shea T."/>
            <person name="Sisk P."/>
            <person name="Sykes S."/>
            <person name="Wortman J."/>
            <person name="Nusbaum C."/>
            <person name="Birren B."/>
        </authorList>
    </citation>
    <scope>NUCLEOTIDE SEQUENCE [LARGE SCALE GENOMIC DNA]</scope>
    <source>
        <strain evidence="10">MINIMUS1</strain>
    </source>
</reference>
<keyword evidence="4" id="KW-0378">Hydrolase</keyword>
<keyword evidence="2" id="KW-0964">Secreted</keyword>
<dbReference type="PANTHER" id="PTHR24264">
    <property type="entry name" value="TRYPSIN-RELATED"/>
    <property type="match status" value="1"/>
</dbReference>
<dbReference type="PRINTS" id="PR00722">
    <property type="entry name" value="CHYMOTRYPSIN"/>
</dbReference>
<evidence type="ECO:0000313" key="9">
    <source>
        <dbReference type="EnsemblMetazoa" id="AMIN009928-PA"/>
    </source>
</evidence>
<evidence type="ECO:0000256" key="7">
    <source>
        <dbReference type="ARBA" id="ARBA00024195"/>
    </source>
</evidence>
<dbReference type="GO" id="GO:0004252">
    <property type="term" value="F:serine-type endopeptidase activity"/>
    <property type="evidence" value="ECO:0007669"/>
    <property type="project" value="InterPro"/>
</dbReference>
<dbReference type="SMART" id="SM00020">
    <property type="entry name" value="Tryp_SPc"/>
    <property type="match status" value="1"/>
</dbReference>
<keyword evidence="10" id="KW-1185">Reference proteome</keyword>
<dbReference type="GO" id="GO:0006508">
    <property type="term" value="P:proteolysis"/>
    <property type="evidence" value="ECO:0007669"/>
    <property type="project" value="UniProtKB-KW"/>
</dbReference>
<dbReference type="PROSITE" id="PS50240">
    <property type="entry name" value="TRYPSIN_DOM"/>
    <property type="match status" value="1"/>
</dbReference>
<evidence type="ECO:0000256" key="2">
    <source>
        <dbReference type="ARBA" id="ARBA00022525"/>
    </source>
</evidence>
<dbReference type="InterPro" id="IPR043504">
    <property type="entry name" value="Peptidase_S1_PA_chymotrypsin"/>
</dbReference>
<dbReference type="InterPro" id="IPR050127">
    <property type="entry name" value="Serine_Proteases_S1"/>
</dbReference>
<dbReference type="FunFam" id="2.40.10.10:FF:000002">
    <property type="entry name" value="Transmembrane protease serine"/>
    <property type="match status" value="1"/>
</dbReference>
<keyword evidence="6" id="KW-1015">Disulfide bond</keyword>
<dbReference type="SUPFAM" id="SSF50494">
    <property type="entry name" value="Trypsin-like serine proteases"/>
    <property type="match status" value="1"/>
</dbReference>
<dbReference type="InterPro" id="IPR033116">
    <property type="entry name" value="TRYPSIN_SER"/>
</dbReference>
<dbReference type="CDD" id="cd00190">
    <property type="entry name" value="Tryp_SPc"/>
    <property type="match status" value="1"/>
</dbReference>
<dbReference type="PROSITE" id="PS00135">
    <property type="entry name" value="TRYPSIN_SER"/>
    <property type="match status" value="1"/>
</dbReference>
<evidence type="ECO:0000256" key="6">
    <source>
        <dbReference type="ARBA" id="ARBA00023157"/>
    </source>
</evidence>
<comment type="subcellular location">
    <subcellularLocation>
        <location evidence="1">Secreted</location>
    </subcellularLocation>
</comment>
<feature type="domain" description="Peptidase S1" evidence="8">
    <location>
        <begin position="1"/>
        <end position="184"/>
    </location>
</feature>
<keyword evidence="5" id="KW-0720">Serine protease</keyword>
<dbReference type="EnsemblMetazoa" id="AMIN009928-RA">
    <property type="protein sequence ID" value="AMIN009928-PA"/>
    <property type="gene ID" value="AMIN009928"/>
</dbReference>
<dbReference type="STRING" id="112268.A0A182WHS4"/>
<dbReference type="AlphaFoldDB" id="A0A182WHS4"/>
<evidence type="ECO:0000259" key="8">
    <source>
        <dbReference type="PROSITE" id="PS50240"/>
    </source>
</evidence>
<dbReference type="InterPro" id="IPR001254">
    <property type="entry name" value="Trypsin_dom"/>
</dbReference>
<sequence length="219" mass="23751">MVVVGGILNRFDRSQRMQQRRVFRYLSHPDWNSRTMYADIGLISLRNPFHAGVPFSSGNLIPIGLTDHQPNAGERCTIYGWGQTQEGRKQFQPVCLQKAEVTVLELGRCNSSLHEVVNVPDGTLCAGSFDGGVDACQGDSGGPLVCSGALYGVVSFGWGCGRAHFPGVYTDVFVHRRWIEAAMDSDPRTWNGATVAVYGGPGGRTVLGVIIMFSTVLLS</sequence>
<dbReference type="GO" id="GO:0005615">
    <property type="term" value="C:extracellular space"/>
    <property type="evidence" value="ECO:0007669"/>
    <property type="project" value="TreeGrafter"/>
</dbReference>
<evidence type="ECO:0000256" key="4">
    <source>
        <dbReference type="ARBA" id="ARBA00022801"/>
    </source>
</evidence>
<dbReference type="InterPro" id="IPR009003">
    <property type="entry name" value="Peptidase_S1_PA"/>
</dbReference>
<accession>A0A182WHS4</accession>
<comment type="similarity">
    <text evidence="7">Belongs to the peptidase S1 family. CLIP subfamily.</text>
</comment>
<dbReference type="Pfam" id="PF00089">
    <property type="entry name" value="Trypsin"/>
    <property type="match status" value="1"/>
</dbReference>
<reference evidence="9" key="2">
    <citation type="submission" date="2020-05" db="UniProtKB">
        <authorList>
            <consortium name="EnsemblMetazoa"/>
        </authorList>
    </citation>
    <scope>IDENTIFICATION</scope>
    <source>
        <strain evidence="9">MINIMUS1</strain>
    </source>
</reference>
<dbReference type="Gene3D" id="2.40.10.10">
    <property type="entry name" value="Trypsin-like serine proteases"/>
    <property type="match status" value="2"/>
</dbReference>
<evidence type="ECO:0000256" key="5">
    <source>
        <dbReference type="ARBA" id="ARBA00022825"/>
    </source>
</evidence>
<dbReference type="Proteomes" id="UP000075920">
    <property type="component" value="Unassembled WGS sequence"/>
</dbReference>
<evidence type="ECO:0000256" key="3">
    <source>
        <dbReference type="ARBA" id="ARBA00022670"/>
    </source>
</evidence>
<keyword evidence="3" id="KW-0645">Protease</keyword>
<evidence type="ECO:0000313" key="10">
    <source>
        <dbReference type="Proteomes" id="UP000075920"/>
    </source>
</evidence>
<proteinExistence type="inferred from homology"/>
<name>A0A182WHS4_9DIPT</name>
<dbReference type="InterPro" id="IPR001314">
    <property type="entry name" value="Peptidase_S1A"/>
</dbReference>
<protein>
    <recommendedName>
        <fullName evidence="8">Peptidase S1 domain-containing protein</fullName>
    </recommendedName>
</protein>
<evidence type="ECO:0000256" key="1">
    <source>
        <dbReference type="ARBA" id="ARBA00004613"/>
    </source>
</evidence>
<dbReference type="PANTHER" id="PTHR24264:SF65">
    <property type="entry name" value="SRCR DOMAIN-CONTAINING PROTEIN"/>
    <property type="match status" value="1"/>
</dbReference>
<organism evidence="9 10">
    <name type="scientific">Anopheles minimus</name>
    <dbReference type="NCBI Taxonomy" id="112268"/>
    <lineage>
        <taxon>Eukaryota</taxon>
        <taxon>Metazoa</taxon>
        <taxon>Ecdysozoa</taxon>
        <taxon>Arthropoda</taxon>
        <taxon>Hexapoda</taxon>
        <taxon>Insecta</taxon>
        <taxon>Pterygota</taxon>
        <taxon>Neoptera</taxon>
        <taxon>Endopterygota</taxon>
        <taxon>Diptera</taxon>
        <taxon>Nematocera</taxon>
        <taxon>Culicoidea</taxon>
        <taxon>Culicidae</taxon>
        <taxon>Anophelinae</taxon>
        <taxon>Anopheles</taxon>
    </lineage>
</organism>